<dbReference type="NCBIfam" id="TIGR00621">
    <property type="entry name" value="ssb"/>
    <property type="match status" value="1"/>
</dbReference>
<dbReference type="GO" id="GO:0003697">
    <property type="term" value="F:single-stranded DNA binding"/>
    <property type="evidence" value="ECO:0007669"/>
    <property type="project" value="InterPro"/>
</dbReference>
<dbReference type="InterPro" id="IPR000424">
    <property type="entry name" value="Primosome_PriB/ssb"/>
</dbReference>
<evidence type="ECO:0000313" key="5">
    <source>
        <dbReference type="Proteomes" id="UP000268007"/>
    </source>
</evidence>
<dbReference type="Proteomes" id="UP000268007">
    <property type="component" value="Unassembled WGS sequence"/>
</dbReference>
<dbReference type="Pfam" id="PF00436">
    <property type="entry name" value="SSB"/>
    <property type="match status" value="1"/>
</dbReference>
<dbReference type="PIRSF" id="PIRSF002070">
    <property type="entry name" value="SSB"/>
    <property type="match status" value="1"/>
</dbReference>
<dbReference type="CDD" id="cd04496">
    <property type="entry name" value="SSB_OBF"/>
    <property type="match status" value="1"/>
</dbReference>
<dbReference type="OrthoDB" id="1265936at2"/>
<dbReference type="Gene3D" id="2.40.50.140">
    <property type="entry name" value="Nucleic acid-binding proteins"/>
    <property type="match status" value="1"/>
</dbReference>
<comment type="caution">
    <text evidence="4">The sequence shown here is derived from an EMBL/GenBank/DDBJ whole genome shotgun (WGS) entry which is preliminary data.</text>
</comment>
<name>A0A495IW35_9SPHI</name>
<dbReference type="GO" id="GO:0006260">
    <property type="term" value="P:DNA replication"/>
    <property type="evidence" value="ECO:0007669"/>
    <property type="project" value="InterPro"/>
</dbReference>
<dbReference type="EMBL" id="RBKU01000001">
    <property type="protein sequence ID" value="RKR80966.1"/>
    <property type="molecule type" value="Genomic_DNA"/>
</dbReference>
<dbReference type="AlphaFoldDB" id="A0A495IW35"/>
<reference evidence="4 5" key="1">
    <citation type="submission" date="2018-10" db="EMBL/GenBank/DDBJ databases">
        <title>Genomic Encyclopedia of Archaeal and Bacterial Type Strains, Phase II (KMG-II): from individual species to whole genera.</title>
        <authorList>
            <person name="Goeker M."/>
        </authorList>
    </citation>
    <scope>NUCLEOTIDE SEQUENCE [LARGE SCALE GENOMIC DNA]</scope>
    <source>
        <strain evidence="4 5">DSM 18602</strain>
    </source>
</reference>
<gene>
    <name evidence="4" type="ORF">BDD43_1105</name>
</gene>
<evidence type="ECO:0000256" key="3">
    <source>
        <dbReference type="RuleBase" id="RU000524"/>
    </source>
</evidence>
<protein>
    <recommendedName>
        <fullName evidence="2 3">Single-stranded DNA-binding protein</fullName>
    </recommendedName>
</protein>
<dbReference type="InterPro" id="IPR012340">
    <property type="entry name" value="NA-bd_OB-fold"/>
</dbReference>
<keyword evidence="5" id="KW-1185">Reference proteome</keyword>
<evidence type="ECO:0000256" key="2">
    <source>
        <dbReference type="PIRNR" id="PIRNR002070"/>
    </source>
</evidence>
<sequence length="135" mass="14713">MEITSTGVLTGKAEVREVKGGKTVTNFTIAVNRTYKKDGELKRETTFVDCAWWLNAGVAEYLTKGTVVELYGRIGARAWINRDGDAIANLTLTVLNLKLLGHAGKQGTQRADTEPVQTMTLVVDGKPGEDDDLPF</sequence>
<dbReference type="RefSeq" id="WP_008507834.1">
    <property type="nucleotide sequence ID" value="NZ_RBKU01000001.1"/>
</dbReference>
<accession>A0A495IW35</accession>
<dbReference type="InterPro" id="IPR011344">
    <property type="entry name" value="ssDNA-bd"/>
</dbReference>
<keyword evidence="1 2" id="KW-0238">DNA-binding</keyword>
<organism evidence="4 5">
    <name type="scientific">Mucilaginibacter gracilis</name>
    <dbReference type="NCBI Taxonomy" id="423350"/>
    <lineage>
        <taxon>Bacteria</taxon>
        <taxon>Pseudomonadati</taxon>
        <taxon>Bacteroidota</taxon>
        <taxon>Sphingobacteriia</taxon>
        <taxon>Sphingobacteriales</taxon>
        <taxon>Sphingobacteriaceae</taxon>
        <taxon>Mucilaginibacter</taxon>
    </lineage>
</organism>
<evidence type="ECO:0000313" key="4">
    <source>
        <dbReference type="EMBL" id="RKR80966.1"/>
    </source>
</evidence>
<dbReference type="PROSITE" id="PS50935">
    <property type="entry name" value="SSB"/>
    <property type="match status" value="1"/>
</dbReference>
<proteinExistence type="predicted"/>
<dbReference type="SUPFAM" id="SSF50249">
    <property type="entry name" value="Nucleic acid-binding proteins"/>
    <property type="match status" value="1"/>
</dbReference>
<evidence type="ECO:0000256" key="1">
    <source>
        <dbReference type="ARBA" id="ARBA00023125"/>
    </source>
</evidence>